<dbReference type="InterPro" id="IPR015797">
    <property type="entry name" value="NUDIX_hydrolase-like_dom_sf"/>
</dbReference>
<dbReference type="SUPFAM" id="SSF55811">
    <property type="entry name" value="Nudix"/>
    <property type="match status" value="1"/>
</dbReference>
<reference evidence="1" key="1">
    <citation type="journal article" date="2020" name="Stud. Mycol.">
        <title>101 Dothideomycetes genomes: a test case for predicting lifestyles and emergence of pathogens.</title>
        <authorList>
            <person name="Haridas S."/>
            <person name="Albert R."/>
            <person name="Binder M."/>
            <person name="Bloem J."/>
            <person name="Labutti K."/>
            <person name="Salamov A."/>
            <person name="Andreopoulos B."/>
            <person name="Baker S."/>
            <person name="Barry K."/>
            <person name="Bills G."/>
            <person name="Bluhm B."/>
            <person name="Cannon C."/>
            <person name="Castanera R."/>
            <person name="Culley D."/>
            <person name="Daum C."/>
            <person name="Ezra D."/>
            <person name="Gonzalez J."/>
            <person name="Henrissat B."/>
            <person name="Kuo A."/>
            <person name="Liang C."/>
            <person name="Lipzen A."/>
            <person name="Lutzoni F."/>
            <person name="Magnuson J."/>
            <person name="Mondo S."/>
            <person name="Nolan M."/>
            <person name="Ohm R."/>
            <person name="Pangilinan J."/>
            <person name="Park H.-J."/>
            <person name="Ramirez L."/>
            <person name="Alfaro M."/>
            <person name="Sun H."/>
            <person name="Tritt A."/>
            <person name="Yoshinaga Y."/>
            <person name="Zwiers L.-H."/>
            <person name="Turgeon B."/>
            <person name="Goodwin S."/>
            <person name="Spatafora J."/>
            <person name="Crous P."/>
            <person name="Grigoriev I."/>
        </authorList>
    </citation>
    <scope>NUCLEOTIDE SEQUENCE</scope>
    <source>
        <strain evidence="1">CBS 122367</strain>
    </source>
</reference>
<dbReference type="Gene3D" id="3.90.79.10">
    <property type="entry name" value="Nucleoside Triphosphate Pyrophosphohydrolase"/>
    <property type="match status" value="1"/>
</dbReference>
<dbReference type="Proteomes" id="UP000799291">
    <property type="component" value="Unassembled WGS sequence"/>
</dbReference>
<dbReference type="OrthoDB" id="10261522at2759"/>
<protein>
    <submittedName>
        <fullName evidence="1">Uncharacterized protein</fullName>
    </submittedName>
</protein>
<gene>
    <name evidence="1" type="ORF">K458DRAFT_320302</name>
</gene>
<accession>A0A6G1IGZ1</accession>
<organism evidence="1 2">
    <name type="scientific">Lentithecium fluviatile CBS 122367</name>
    <dbReference type="NCBI Taxonomy" id="1168545"/>
    <lineage>
        <taxon>Eukaryota</taxon>
        <taxon>Fungi</taxon>
        <taxon>Dikarya</taxon>
        <taxon>Ascomycota</taxon>
        <taxon>Pezizomycotina</taxon>
        <taxon>Dothideomycetes</taxon>
        <taxon>Pleosporomycetidae</taxon>
        <taxon>Pleosporales</taxon>
        <taxon>Massarineae</taxon>
        <taxon>Lentitheciaceae</taxon>
        <taxon>Lentithecium</taxon>
    </lineage>
</organism>
<dbReference type="EMBL" id="MU005625">
    <property type="protein sequence ID" value="KAF2677169.1"/>
    <property type="molecule type" value="Genomic_DNA"/>
</dbReference>
<evidence type="ECO:0000313" key="1">
    <source>
        <dbReference type="EMBL" id="KAF2677169.1"/>
    </source>
</evidence>
<proteinExistence type="predicted"/>
<feature type="non-terminal residue" evidence="1">
    <location>
        <position position="1"/>
    </location>
</feature>
<keyword evidence="2" id="KW-1185">Reference proteome</keyword>
<sequence length="136" mass="15446">PRRAKTKMSYPSKLDNTVGGSLSTWGKPLDCMVRECEDELCLDPAFTRANLKACGTASHSMDQPDDGQTSCQHQVQYLFEIEFKQEMRRQISDGEVREIHLTNLFLVRYGHITAENTPDLGEMCSSLRCKLDLFIV</sequence>
<name>A0A6G1IGZ1_9PLEO</name>
<dbReference type="AlphaFoldDB" id="A0A6G1IGZ1"/>
<evidence type="ECO:0000313" key="2">
    <source>
        <dbReference type="Proteomes" id="UP000799291"/>
    </source>
</evidence>